<evidence type="ECO:0000313" key="4">
    <source>
        <dbReference type="Proteomes" id="UP000308197"/>
    </source>
</evidence>
<feature type="region of interest" description="Disordered" evidence="1">
    <location>
        <begin position="471"/>
        <end position="558"/>
    </location>
</feature>
<keyword evidence="2" id="KW-1133">Transmembrane helix</keyword>
<keyword evidence="2" id="KW-0812">Transmembrane</keyword>
<feature type="compositionally biased region" description="Low complexity" evidence="1">
    <location>
        <begin position="425"/>
        <end position="438"/>
    </location>
</feature>
<feature type="region of interest" description="Disordered" evidence="1">
    <location>
        <begin position="313"/>
        <end position="359"/>
    </location>
</feature>
<sequence>MAPFLPPAAALTVAPSSTRLFHLVSLSSRERHPPYSQPAVTTPRRPSSSNGPSNGQGRPTFLAPTRLPMSSIGELPTSSVDSASSPLPSSSHHASTSAVGLHRRSTSATFAWANFPNMTICASATVSWIYTGPDQELLFTSYPGHDLRSISVNATTQTHTFPVVRLMPGEYTMTARLSGSQDLEYGSYQTQFFVNGTDTSCLPLARRSHPIEVRAAATEVTSTSNGSLVAGIAVGVGGAVTLLAVGFYFRFAIMRLFRRRPTTRESDPEVPVNEGRWDTLHSRSISEGSYSHDSERRLLDPEKLGTPEMRVNALPTASQATFPRLEPNRRPPSNTLEVARSLSRPPLPRLEPNRRRPSIPNTAALEAASTAQLSEHPAPPLPAVLSTPKVDLEAEFKPISRPVPIAVAPILKMPKPPRRSTLRQSGTSAFTSASTTLSDMPLLRPSPYSPVQIELQRSFALAKLDAIMDYPPLPTATPPPPSRSPSPSLSSLATATAAPQVSASHHSPTSPNPRSPLTPFLQRMYTQQPLSRSGSGRSRIITRKPVPPLDPSATPAPSDIASSIIWTRRSSYASTYAWNGRESPVPSSSTSQMYRTRDSAWSGSLTGTSGSEWTWTRPVEEWEREQLRALAAVNAEIATDNTEVRRSGRATPSALGNSSFGAKGGVMRRNLSFGDMKAMKAVIPDLPPLTGRNVTQ</sequence>
<dbReference type="EMBL" id="ML211082">
    <property type="protein sequence ID" value="TFK89239.1"/>
    <property type="molecule type" value="Genomic_DNA"/>
</dbReference>
<evidence type="ECO:0000256" key="1">
    <source>
        <dbReference type="SAM" id="MobiDB-lite"/>
    </source>
</evidence>
<name>A0A5C3PK04_9APHY</name>
<accession>A0A5C3PK04</accession>
<keyword evidence="4" id="KW-1185">Reference proteome</keyword>
<feature type="compositionally biased region" description="Low complexity" evidence="1">
    <location>
        <begin position="485"/>
        <end position="499"/>
    </location>
</feature>
<reference evidence="3 4" key="1">
    <citation type="journal article" date="2019" name="Nat. Ecol. Evol.">
        <title>Megaphylogeny resolves global patterns of mushroom evolution.</title>
        <authorList>
            <person name="Varga T."/>
            <person name="Krizsan K."/>
            <person name="Foldi C."/>
            <person name="Dima B."/>
            <person name="Sanchez-Garcia M."/>
            <person name="Sanchez-Ramirez S."/>
            <person name="Szollosi G.J."/>
            <person name="Szarkandi J.G."/>
            <person name="Papp V."/>
            <person name="Albert L."/>
            <person name="Andreopoulos W."/>
            <person name="Angelini C."/>
            <person name="Antonin V."/>
            <person name="Barry K.W."/>
            <person name="Bougher N.L."/>
            <person name="Buchanan P."/>
            <person name="Buyck B."/>
            <person name="Bense V."/>
            <person name="Catcheside P."/>
            <person name="Chovatia M."/>
            <person name="Cooper J."/>
            <person name="Damon W."/>
            <person name="Desjardin D."/>
            <person name="Finy P."/>
            <person name="Geml J."/>
            <person name="Haridas S."/>
            <person name="Hughes K."/>
            <person name="Justo A."/>
            <person name="Karasinski D."/>
            <person name="Kautmanova I."/>
            <person name="Kiss B."/>
            <person name="Kocsube S."/>
            <person name="Kotiranta H."/>
            <person name="LaButti K.M."/>
            <person name="Lechner B.E."/>
            <person name="Liimatainen K."/>
            <person name="Lipzen A."/>
            <person name="Lukacs Z."/>
            <person name="Mihaltcheva S."/>
            <person name="Morgado L.N."/>
            <person name="Niskanen T."/>
            <person name="Noordeloos M.E."/>
            <person name="Ohm R.A."/>
            <person name="Ortiz-Santana B."/>
            <person name="Ovrebo C."/>
            <person name="Racz N."/>
            <person name="Riley R."/>
            <person name="Savchenko A."/>
            <person name="Shiryaev A."/>
            <person name="Soop K."/>
            <person name="Spirin V."/>
            <person name="Szebenyi C."/>
            <person name="Tomsovsky M."/>
            <person name="Tulloss R.E."/>
            <person name="Uehling J."/>
            <person name="Grigoriev I.V."/>
            <person name="Vagvolgyi C."/>
            <person name="Papp T."/>
            <person name="Martin F.M."/>
            <person name="Miettinen O."/>
            <person name="Hibbett D.S."/>
            <person name="Nagy L.G."/>
        </authorList>
    </citation>
    <scope>NUCLEOTIDE SEQUENCE [LARGE SCALE GENOMIC DNA]</scope>
    <source>
        <strain evidence="3 4">HHB13444</strain>
    </source>
</reference>
<keyword evidence="2" id="KW-0472">Membrane</keyword>
<protein>
    <submittedName>
        <fullName evidence="3">Uncharacterized protein</fullName>
    </submittedName>
</protein>
<feature type="compositionally biased region" description="Polar residues" evidence="1">
    <location>
        <begin position="585"/>
        <end position="607"/>
    </location>
</feature>
<feature type="compositionally biased region" description="Pro residues" evidence="1">
    <location>
        <begin position="471"/>
        <end position="484"/>
    </location>
</feature>
<feature type="region of interest" description="Disordered" evidence="1">
    <location>
        <begin position="642"/>
        <end position="661"/>
    </location>
</feature>
<organism evidence="3 4">
    <name type="scientific">Polyporus arcularius HHB13444</name>
    <dbReference type="NCBI Taxonomy" id="1314778"/>
    <lineage>
        <taxon>Eukaryota</taxon>
        <taxon>Fungi</taxon>
        <taxon>Dikarya</taxon>
        <taxon>Basidiomycota</taxon>
        <taxon>Agaricomycotina</taxon>
        <taxon>Agaricomycetes</taxon>
        <taxon>Polyporales</taxon>
        <taxon>Polyporaceae</taxon>
        <taxon>Polyporus</taxon>
    </lineage>
</organism>
<feature type="region of interest" description="Disordered" evidence="1">
    <location>
        <begin position="415"/>
        <end position="441"/>
    </location>
</feature>
<feature type="compositionally biased region" description="Low complexity" evidence="1">
    <location>
        <begin position="43"/>
        <end position="59"/>
    </location>
</feature>
<feature type="transmembrane region" description="Helical" evidence="2">
    <location>
        <begin position="228"/>
        <end position="251"/>
    </location>
</feature>
<gene>
    <name evidence="3" type="ORF">K466DRAFT_564255</name>
</gene>
<feature type="region of interest" description="Disordered" evidence="1">
    <location>
        <begin position="28"/>
        <end position="99"/>
    </location>
</feature>
<feature type="region of interest" description="Disordered" evidence="1">
    <location>
        <begin position="578"/>
        <end position="607"/>
    </location>
</feature>
<proteinExistence type="predicted"/>
<dbReference type="InParanoid" id="A0A5C3PK04"/>
<dbReference type="AlphaFoldDB" id="A0A5C3PK04"/>
<evidence type="ECO:0000256" key="2">
    <source>
        <dbReference type="SAM" id="Phobius"/>
    </source>
</evidence>
<dbReference type="Proteomes" id="UP000308197">
    <property type="component" value="Unassembled WGS sequence"/>
</dbReference>
<feature type="compositionally biased region" description="Low complexity" evidence="1">
    <location>
        <begin position="75"/>
        <end position="99"/>
    </location>
</feature>
<evidence type="ECO:0000313" key="3">
    <source>
        <dbReference type="EMBL" id="TFK89239.1"/>
    </source>
</evidence>